<organism evidence="2 3">
    <name type="scientific">Anisodus tanguticus</name>
    <dbReference type="NCBI Taxonomy" id="243964"/>
    <lineage>
        <taxon>Eukaryota</taxon>
        <taxon>Viridiplantae</taxon>
        <taxon>Streptophyta</taxon>
        <taxon>Embryophyta</taxon>
        <taxon>Tracheophyta</taxon>
        <taxon>Spermatophyta</taxon>
        <taxon>Magnoliopsida</taxon>
        <taxon>eudicotyledons</taxon>
        <taxon>Gunneridae</taxon>
        <taxon>Pentapetalae</taxon>
        <taxon>asterids</taxon>
        <taxon>lamiids</taxon>
        <taxon>Solanales</taxon>
        <taxon>Solanaceae</taxon>
        <taxon>Solanoideae</taxon>
        <taxon>Hyoscyameae</taxon>
        <taxon>Anisodus</taxon>
    </lineage>
</organism>
<comment type="caution">
    <text evidence="2">The sequence shown here is derived from an EMBL/GenBank/DDBJ whole genome shotgun (WGS) entry which is preliminary data.</text>
</comment>
<gene>
    <name evidence="2" type="ORF">RND71_019246</name>
</gene>
<keyword evidence="3" id="KW-1185">Reference proteome</keyword>
<dbReference type="AlphaFoldDB" id="A0AAE1VGA2"/>
<evidence type="ECO:0000256" key="1">
    <source>
        <dbReference type="SAM" id="Coils"/>
    </source>
</evidence>
<protein>
    <submittedName>
        <fullName evidence="2">Uncharacterized protein</fullName>
    </submittedName>
</protein>
<sequence length="157" mass="18022">MSSAEGSGEQAAQYRCFQEWMELQERDLSELCHAFNQASSPGNDSDLKQLIDKSIEHFEGFIRLIYALSGKVLESDLSEYLQGKRTGNLGELLALQLTMVDELQRKTIKELNRITTELASLQEKISDHPIAIITQEMRNQSEQVKKQRRRWMSMKSA</sequence>
<dbReference type="InterPro" id="IPR051886">
    <property type="entry name" value="Seed_Dev/Stress_Resp_Reg"/>
</dbReference>
<dbReference type="PANTHER" id="PTHR46354">
    <property type="entry name" value="DOG1 DOMAIN-CONTAINING PROTEIN"/>
    <property type="match status" value="1"/>
</dbReference>
<evidence type="ECO:0000313" key="3">
    <source>
        <dbReference type="Proteomes" id="UP001291623"/>
    </source>
</evidence>
<dbReference type="EMBL" id="JAVYJV010000010">
    <property type="protein sequence ID" value="KAK4360294.1"/>
    <property type="molecule type" value="Genomic_DNA"/>
</dbReference>
<dbReference type="PANTHER" id="PTHR46354:SF28">
    <property type="entry name" value="TRANSCRIPTION FACTOR TGA2-LIKE"/>
    <property type="match status" value="1"/>
</dbReference>
<name>A0AAE1VGA2_9SOLA</name>
<reference evidence="2" key="1">
    <citation type="submission" date="2023-12" db="EMBL/GenBank/DDBJ databases">
        <title>Genome assembly of Anisodus tanguticus.</title>
        <authorList>
            <person name="Wang Y.-J."/>
        </authorList>
    </citation>
    <scope>NUCLEOTIDE SEQUENCE</scope>
    <source>
        <strain evidence="2">KB-2021</strain>
        <tissue evidence="2">Leaf</tissue>
    </source>
</reference>
<feature type="coiled-coil region" evidence="1">
    <location>
        <begin position="104"/>
        <end position="150"/>
    </location>
</feature>
<keyword evidence="1" id="KW-0175">Coiled coil</keyword>
<dbReference type="Proteomes" id="UP001291623">
    <property type="component" value="Unassembled WGS sequence"/>
</dbReference>
<accession>A0AAE1VGA2</accession>
<proteinExistence type="predicted"/>
<evidence type="ECO:0000313" key="2">
    <source>
        <dbReference type="EMBL" id="KAK4360294.1"/>
    </source>
</evidence>